<name>A0AAF0XPD1_DAUCS</name>
<dbReference type="AlphaFoldDB" id="A0AAF0XPD1"/>
<dbReference type="EMBL" id="CP093350">
    <property type="protein sequence ID" value="WOH11743.1"/>
    <property type="molecule type" value="Genomic_DNA"/>
</dbReference>
<accession>A0AAF0XPD1</accession>
<evidence type="ECO:0000313" key="2">
    <source>
        <dbReference type="Proteomes" id="UP000077755"/>
    </source>
</evidence>
<evidence type="ECO:0000313" key="1">
    <source>
        <dbReference type="EMBL" id="WOH11743.1"/>
    </source>
</evidence>
<proteinExistence type="predicted"/>
<reference evidence="1" key="2">
    <citation type="submission" date="2022-03" db="EMBL/GenBank/DDBJ databases">
        <title>Draft title - Genomic analysis of global carrot germplasm unveils the trajectory of domestication and the origin of high carotenoid orange carrot.</title>
        <authorList>
            <person name="Iorizzo M."/>
            <person name="Ellison S."/>
            <person name="Senalik D."/>
            <person name="Macko-Podgorni A."/>
            <person name="Grzebelus D."/>
            <person name="Bostan H."/>
            <person name="Rolling W."/>
            <person name="Curaba J."/>
            <person name="Simon P."/>
        </authorList>
    </citation>
    <scope>NUCLEOTIDE SEQUENCE</scope>
    <source>
        <tissue evidence="1">Leaf</tissue>
    </source>
</reference>
<dbReference type="PANTHER" id="PTHR35131">
    <property type="entry name" value="EXPRESSED PROTEIN"/>
    <property type="match status" value="1"/>
</dbReference>
<reference evidence="1" key="1">
    <citation type="journal article" date="2016" name="Nat. Genet.">
        <title>A high-quality carrot genome assembly provides new insights into carotenoid accumulation and asterid genome evolution.</title>
        <authorList>
            <person name="Iorizzo M."/>
            <person name="Ellison S."/>
            <person name="Senalik D."/>
            <person name="Zeng P."/>
            <person name="Satapoomin P."/>
            <person name="Huang J."/>
            <person name="Bowman M."/>
            <person name="Iovene M."/>
            <person name="Sanseverino W."/>
            <person name="Cavagnaro P."/>
            <person name="Yildiz M."/>
            <person name="Macko-Podgorni A."/>
            <person name="Moranska E."/>
            <person name="Grzebelus E."/>
            <person name="Grzebelus D."/>
            <person name="Ashrafi H."/>
            <person name="Zheng Z."/>
            <person name="Cheng S."/>
            <person name="Spooner D."/>
            <person name="Van Deynze A."/>
            <person name="Simon P."/>
        </authorList>
    </citation>
    <scope>NUCLEOTIDE SEQUENCE</scope>
    <source>
        <tissue evidence="1">Leaf</tissue>
    </source>
</reference>
<dbReference type="PANTHER" id="PTHR35131:SF1">
    <property type="entry name" value="EXPRESSED PROTEIN"/>
    <property type="match status" value="1"/>
</dbReference>
<gene>
    <name evidence="1" type="ORF">DCAR_0831234</name>
</gene>
<sequence>MSASVPTEVGTKGTVGSLVKKEMEYFRRLEFRHTGKKESASSEVNSCLNLHFLVRRKQKKKSFRLPATCSVVEVAELHGVSSFKYKNLQTQEY</sequence>
<protein>
    <submittedName>
        <fullName evidence="1">Uncharacterized protein</fullName>
    </submittedName>
</protein>
<dbReference type="Proteomes" id="UP000077755">
    <property type="component" value="Chromosome 8"/>
</dbReference>
<keyword evidence="2" id="KW-1185">Reference proteome</keyword>
<organism evidence="1 2">
    <name type="scientific">Daucus carota subsp. sativus</name>
    <name type="common">Carrot</name>
    <dbReference type="NCBI Taxonomy" id="79200"/>
    <lineage>
        <taxon>Eukaryota</taxon>
        <taxon>Viridiplantae</taxon>
        <taxon>Streptophyta</taxon>
        <taxon>Embryophyta</taxon>
        <taxon>Tracheophyta</taxon>
        <taxon>Spermatophyta</taxon>
        <taxon>Magnoliopsida</taxon>
        <taxon>eudicotyledons</taxon>
        <taxon>Gunneridae</taxon>
        <taxon>Pentapetalae</taxon>
        <taxon>asterids</taxon>
        <taxon>campanulids</taxon>
        <taxon>Apiales</taxon>
        <taxon>Apiaceae</taxon>
        <taxon>Apioideae</taxon>
        <taxon>Scandiceae</taxon>
        <taxon>Daucinae</taxon>
        <taxon>Daucus</taxon>
        <taxon>Daucus sect. Daucus</taxon>
    </lineage>
</organism>